<sequence length="190" mass="20352">MNRKILVGFVLPAVAALLVSSCSGEQEAEHNAADVTFAEGMIPHHRQAVEMSSDVPAHTANPQVRSLAEQIGRAQQPEIDQLTRWLTDWAAAPSGNPVTGNDDPGHRGMDHGDPGGNGMSGMVDTAGLDRLRDGAFDRRWLELMVRHHTGAVGMARTELAQGRDAGAKAMARRIVDTQQAEIATMRGMLG</sequence>
<dbReference type="PROSITE" id="PS51257">
    <property type="entry name" value="PROKAR_LIPOPROTEIN"/>
    <property type="match status" value="1"/>
</dbReference>
<dbReference type="InterPro" id="IPR012347">
    <property type="entry name" value="Ferritin-like"/>
</dbReference>
<feature type="region of interest" description="Disordered" evidence="1">
    <location>
        <begin position="91"/>
        <end position="118"/>
    </location>
</feature>
<dbReference type="PANTHER" id="PTHR36933:SF1">
    <property type="entry name" value="SLL0788 PROTEIN"/>
    <property type="match status" value="1"/>
</dbReference>
<dbReference type="Gene3D" id="1.20.1260.10">
    <property type="match status" value="1"/>
</dbReference>
<evidence type="ECO:0000256" key="1">
    <source>
        <dbReference type="SAM" id="MobiDB-lite"/>
    </source>
</evidence>
<accession>A0ABP6VYI3</accession>
<dbReference type="Proteomes" id="UP001500689">
    <property type="component" value="Unassembled WGS sequence"/>
</dbReference>
<dbReference type="Pfam" id="PF03713">
    <property type="entry name" value="DUF305"/>
    <property type="match status" value="1"/>
</dbReference>
<keyword evidence="5" id="KW-1185">Reference proteome</keyword>
<gene>
    <name evidence="4" type="ORF">GCM10022222_27870</name>
</gene>
<reference evidence="5" key="1">
    <citation type="journal article" date="2019" name="Int. J. Syst. Evol. Microbiol.">
        <title>The Global Catalogue of Microorganisms (GCM) 10K type strain sequencing project: providing services to taxonomists for standard genome sequencing and annotation.</title>
        <authorList>
            <consortium name="The Broad Institute Genomics Platform"/>
            <consortium name="The Broad Institute Genome Sequencing Center for Infectious Disease"/>
            <person name="Wu L."/>
            <person name="Ma J."/>
        </authorList>
    </citation>
    <scope>NUCLEOTIDE SEQUENCE [LARGE SCALE GENOMIC DNA]</scope>
    <source>
        <strain evidence="5">JCM 16898</strain>
    </source>
</reference>
<dbReference type="EMBL" id="BAAAZN010000005">
    <property type="protein sequence ID" value="GAA3542607.1"/>
    <property type="molecule type" value="Genomic_DNA"/>
</dbReference>
<evidence type="ECO:0000313" key="4">
    <source>
        <dbReference type="EMBL" id="GAA3542607.1"/>
    </source>
</evidence>
<feature type="signal peptide" evidence="2">
    <location>
        <begin position="1"/>
        <end position="28"/>
    </location>
</feature>
<comment type="caution">
    <text evidence="4">The sequence shown here is derived from an EMBL/GenBank/DDBJ whole genome shotgun (WGS) entry which is preliminary data.</text>
</comment>
<name>A0ABP6VYI3_9PSEU</name>
<feature type="domain" description="DUF305" evidence="3">
    <location>
        <begin position="34"/>
        <end position="189"/>
    </location>
</feature>
<organism evidence="4 5">
    <name type="scientific">Amycolatopsis ultiminotia</name>
    <dbReference type="NCBI Taxonomy" id="543629"/>
    <lineage>
        <taxon>Bacteria</taxon>
        <taxon>Bacillati</taxon>
        <taxon>Actinomycetota</taxon>
        <taxon>Actinomycetes</taxon>
        <taxon>Pseudonocardiales</taxon>
        <taxon>Pseudonocardiaceae</taxon>
        <taxon>Amycolatopsis</taxon>
    </lineage>
</organism>
<keyword evidence="2" id="KW-0732">Signal</keyword>
<proteinExistence type="predicted"/>
<protein>
    <submittedName>
        <fullName evidence="4">DUF305 domain-containing protein</fullName>
    </submittedName>
</protein>
<evidence type="ECO:0000259" key="3">
    <source>
        <dbReference type="Pfam" id="PF03713"/>
    </source>
</evidence>
<feature type="chain" id="PRO_5047123980" evidence="2">
    <location>
        <begin position="29"/>
        <end position="190"/>
    </location>
</feature>
<dbReference type="InterPro" id="IPR005183">
    <property type="entry name" value="DUF305_CopM-like"/>
</dbReference>
<dbReference type="PANTHER" id="PTHR36933">
    <property type="entry name" value="SLL0788 PROTEIN"/>
    <property type="match status" value="1"/>
</dbReference>
<evidence type="ECO:0000313" key="5">
    <source>
        <dbReference type="Proteomes" id="UP001500689"/>
    </source>
</evidence>
<dbReference type="RefSeq" id="WP_344859519.1">
    <property type="nucleotide sequence ID" value="NZ_BAAAZN010000005.1"/>
</dbReference>
<feature type="compositionally biased region" description="Basic and acidic residues" evidence="1">
    <location>
        <begin position="103"/>
        <end position="113"/>
    </location>
</feature>
<evidence type="ECO:0000256" key="2">
    <source>
        <dbReference type="SAM" id="SignalP"/>
    </source>
</evidence>